<evidence type="ECO:0000256" key="3">
    <source>
        <dbReference type="SAM" id="MobiDB-lite"/>
    </source>
</evidence>
<dbReference type="GO" id="GO:0005615">
    <property type="term" value="C:extracellular space"/>
    <property type="evidence" value="ECO:0007669"/>
    <property type="project" value="TreeGrafter"/>
</dbReference>
<feature type="compositionally biased region" description="Basic and acidic residues" evidence="3">
    <location>
        <begin position="80"/>
        <end position="90"/>
    </location>
</feature>
<dbReference type="Proteomes" id="UP001286313">
    <property type="component" value="Unassembled WGS sequence"/>
</dbReference>
<dbReference type="EMBL" id="JAWQEG010006382">
    <property type="protein sequence ID" value="KAK3855017.1"/>
    <property type="molecule type" value="Genomic_DNA"/>
</dbReference>
<keyword evidence="6" id="KW-1185">Reference proteome</keyword>
<dbReference type="PROSITE" id="PS51155">
    <property type="entry name" value="CHIT_BIND_RR_2"/>
    <property type="match status" value="1"/>
</dbReference>
<dbReference type="PANTHER" id="PTHR12236">
    <property type="entry name" value="STRUCTURAL CONTITUENT OF CUTICLE"/>
    <property type="match status" value="1"/>
</dbReference>
<dbReference type="InterPro" id="IPR051217">
    <property type="entry name" value="Insect_Cuticle_Struc_Prot"/>
</dbReference>
<dbReference type="GO" id="GO:0042302">
    <property type="term" value="F:structural constituent of cuticle"/>
    <property type="evidence" value="ECO:0007669"/>
    <property type="project" value="UniProtKB-UniRule"/>
</dbReference>
<dbReference type="AlphaFoldDB" id="A0AAE1BRL3"/>
<evidence type="ECO:0008006" key="7">
    <source>
        <dbReference type="Google" id="ProtNLM"/>
    </source>
</evidence>
<reference evidence="5" key="1">
    <citation type="submission" date="2023-10" db="EMBL/GenBank/DDBJ databases">
        <title>Genome assemblies of two species of porcelain crab, Petrolisthes cinctipes and Petrolisthes manimaculis (Anomura: Porcellanidae).</title>
        <authorList>
            <person name="Angst P."/>
        </authorList>
    </citation>
    <scope>NUCLEOTIDE SEQUENCE</scope>
    <source>
        <strain evidence="5">PB745_01</strain>
        <tissue evidence="5">Gill</tissue>
    </source>
</reference>
<dbReference type="InterPro" id="IPR000618">
    <property type="entry name" value="Insect_cuticle"/>
</dbReference>
<protein>
    <recommendedName>
        <fullName evidence="7">Pro-resilin</fullName>
    </recommendedName>
</protein>
<feature type="chain" id="PRO_5042239540" description="Pro-resilin" evidence="4">
    <location>
        <begin position="18"/>
        <end position="152"/>
    </location>
</feature>
<evidence type="ECO:0000313" key="5">
    <source>
        <dbReference type="EMBL" id="KAK3855017.1"/>
    </source>
</evidence>
<sequence>MKVVAVFLCVMVAVAAGAASGGGSSYGGGGGGGGSGGSGGGFGGGGGGYGGGGGGNNFAPAQYSFNYAIDDPPSGNYFGHQEERDNDDTRGSYFVNLPDGRKMTVDYFVDQWGYHPTVTFEGEAQFPSGGGGGGGYGGGGGGSGGGGGGGYH</sequence>
<evidence type="ECO:0000256" key="2">
    <source>
        <dbReference type="PROSITE-ProRule" id="PRU00497"/>
    </source>
</evidence>
<evidence type="ECO:0000256" key="4">
    <source>
        <dbReference type="SAM" id="SignalP"/>
    </source>
</evidence>
<comment type="caution">
    <text evidence="5">The sequence shown here is derived from an EMBL/GenBank/DDBJ whole genome shotgun (WGS) entry which is preliminary data.</text>
</comment>
<feature type="signal peptide" evidence="4">
    <location>
        <begin position="1"/>
        <end position="17"/>
    </location>
</feature>
<dbReference type="Pfam" id="PF00379">
    <property type="entry name" value="Chitin_bind_4"/>
    <property type="match status" value="1"/>
</dbReference>
<proteinExistence type="predicted"/>
<keyword evidence="1 2" id="KW-0193">Cuticle</keyword>
<keyword evidence="4" id="KW-0732">Signal</keyword>
<accession>A0AAE1BRL3</accession>
<feature type="region of interest" description="Disordered" evidence="3">
    <location>
        <begin position="129"/>
        <end position="152"/>
    </location>
</feature>
<evidence type="ECO:0000256" key="1">
    <source>
        <dbReference type="ARBA" id="ARBA00022460"/>
    </source>
</evidence>
<organism evidence="5 6">
    <name type="scientific">Petrolisthes cinctipes</name>
    <name type="common">Flat porcelain crab</name>
    <dbReference type="NCBI Taxonomy" id="88211"/>
    <lineage>
        <taxon>Eukaryota</taxon>
        <taxon>Metazoa</taxon>
        <taxon>Ecdysozoa</taxon>
        <taxon>Arthropoda</taxon>
        <taxon>Crustacea</taxon>
        <taxon>Multicrustacea</taxon>
        <taxon>Malacostraca</taxon>
        <taxon>Eumalacostraca</taxon>
        <taxon>Eucarida</taxon>
        <taxon>Decapoda</taxon>
        <taxon>Pleocyemata</taxon>
        <taxon>Anomura</taxon>
        <taxon>Galatheoidea</taxon>
        <taxon>Porcellanidae</taxon>
        <taxon>Petrolisthes</taxon>
    </lineage>
</organism>
<dbReference type="PANTHER" id="PTHR12236:SF85">
    <property type="entry name" value="PRO-RESILIN"/>
    <property type="match status" value="1"/>
</dbReference>
<feature type="region of interest" description="Disordered" evidence="3">
    <location>
        <begin position="72"/>
        <end position="92"/>
    </location>
</feature>
<name>A0AAE1BRL3_PETCI</name>
<evidence type="ECO:0000313" key="6">
    <source>
        <dbReference type="Proteomes" id="UP001286313"/>
    </source>
</evidence>
<dbReference type="GO" id="GO:0031012">
    <property type="term" value="C:extracellular matrix"/>
    <property type="evidence" value="ECO:0007669"/>
    <property type="project" value="TreeGrafter"/>
</dbReference>
<gene>
    <name evidence="5" type="ORF">Pcinc_038555</name>
</gene>